<feature type="region of interest" description="Disordered" evidence="1">
    <location>
        <begin position="98"/>
        <end position="118"/>
    </location>
</feature>
<name>A0A6J7N750_9ZZZZ</name>
<gene>
    <name evidence="2" type="ORF">UFOPK3954_00876</name>
</gene>
<accession>A0A6J7N750</accession>
<sequence length="271" mass="28457">MLIEHTVLLRRGHAGVEREYLGVPWSGAVGDRSTQVVGHIVDLALAGEEHEDVPLALVTQFVDGVGNSAHLVTVVVGLLAVRPVADVDGVGAAAHLDDRRATEVPGEPGGVERGRRDDELEVPSLRQQVREVAEQEVDVQAPLVGLVHDDRVVAVQQTVPLDLGEQDAVRHHLDERVRANPVGKADRVAHGGAEGGAEFVGDALGDGACGNPSWLGMADDPGLTAPGFEAQLGQLRALARSGLSCHDDHLVVGDGGEQLLPASCNGELRRV</sequence>
<proteinExistence type="predicted"/>
<dbReference type="AntiFam" id="ANF00118">
    <property type="entry name" value="Shadow ORF (opposite ucp12)"/>
</dbReference>
<dbReference type="AlphaFoldDB" id="A0A6J7N750"/>
<reference evidence="2" key="1">
    <citation type="submission" date="2020-05" db="EMBL/GenBank/DDBJ databases">
        <authorList>
            <person name="Chiriac C."/>
            <person name="Salcher M."/>
            <person name="Ghai R."/>
            <person name="Kavagutti S V."/>
        </authorList>
    </citation>
    <scope>NUCLEOTIDE SEQUENCE</scope>
</reference>
<dbReference type="EMBL" id="CAFBON010000075">
    <property type="protein sequence ID" value="CAB4986423.1"/>
    <property type="molecule type" value="Genomic_DNA"/>
</dbReference>
<protein>
    <submittedName>
        <fullName evidence="2">Unannotated protein</fullName>
    </submittedName>
</protein>
<evidence type="ECO:0000256" key="1">
    <source>
        <dbReference type="SAM" id="MobiDB-lite"/>
    </source>
</evidence>
<organism evidence="2">
    <name type="scientific">freshwater metagenome</name>
    <dbReference type="NCBI Taxonomy" id="449393"/>
    <lineage>
        <taxon>unclassified sequences</taxon>
        <taxon>metagenomes</taxon>
        <taxon>ecological metagenomes</taxon>
    </lineage>
</organism>
<evidence type="ECO:0000313" key="2">
    <source>
        <dbReference type="EMBL" id="CAB4986423.1"/>
    </source>
</evidence>